<dbReference type="GO" id="GO:0005764">
    <property type="term" value="C:lysosome"/>
    <property type="evidence" value="ECO:0007669"/>
    <property type="project" value="TreeGrafter"/>
</dbReference>
<dbReference type="GeneID" id="8851817"/>
<evidence type="ECO:0000256" key="1">
    <source>
        <dbReference type="SAM" id="SignalP"/>
    </source>
</evidence>
<feature type="chain" id="PRO_5003038590" evidence="1">
    <location>
        <begin position="21"/>
        <end position="223"/>
    </location>
</feature>
<gene>
    <name evidence="2" type="ORF">NAEGRDRAFT_70020</name>
</gene>
<dbReference type="AlphaFoldDB" id="D2VM59"/>
<reference evidence="2 3" key="1">
    <citation type="journal article" date="2010" name="Cell">
        <title>The genome of Naegleria gruberi illuminates early eukaryotic versatility.</title>
        <authorList>
            <person name="Fritz-Laylin L.K."/>
            <person name="Prochnik S.E."/>
            <person name="Ginger M.L."/>
            <person name="Dacks J.B."/>
            <person name="Carpenter M.L."/>
            <person name="Field M.C."/>
            <person name="Kuo A."/>
            <person name="Paredez A."/>
            <person name="Chapman J."/>
            <person name="Pham J."/>
            <person name="Shu S."/>
            <person name="Neupane R."/>
            <person name="Cipriano M."/>
            <person name="Mancuso J."/>
            <person name="Tu H."/>
            <person name="Salamov A."/>
            <person name="Lindquist E."/>
            <person name="Shapiro H."/>
            <person name="Lucas S."/>
            <person name="Grigoriev I.V."/>
            <person name="Cande W.Z."/>
            <person name="Fulton C."/>
            <person name="Rokhsar D.S."/>
            <person name="Dawson S.C."/>
        </authorList>
    </citation>
    <scope>NUCLEOTIDE SEQUENCE [LARGE SCALE GENOMIC DNA]</scope>
    <source>
        <strain evidence="2 3">NEG-M</strain>
    </source>
</reference>
<dbReference type="EMBL" id="GG738881">
    <property type="protein sequence ID" value="EFC42264.1"/>
    <property type="molecule type" value="Genomic_DNA"/>
</dbReference>
<dbReference type="Pfam" id="PF00811">
    <property type="entry name" value="Ependymin"/>
    <property type="match status" value="1"/>
</dbReference>
<dbReference type="KEGG" id="ngr:NAEGRDRAFT_70020"/>
<dbReference type="OMA" id="WIHQKPA"/>
<organism evidence="3">
    <name type="scientific">Naegleria gruberi</name>
    <name type="common">Amoeba</name>
    <dbReference type="NCBI Taxonomy" id="5762"/>
    <lineage>
        <taxon>Eukaryota</taxon>
        <taxon>Discoba</taxon>
        <taxon>Heterolobosea</taxon>
        <taxon>Tetramitia</taxon>
        <taxon>Eutetramitia</taxon>
        <taxon>Vahlkampfiidae</taxon>
        <taxon>Naegleria</taxon>
    </lineage>
</organism>
<sequence length="223" mass="24685">MIKIVTALFALACLIVFASAQTQHCFDKSFQTRVRVFEPKRDFFDTQTMYVDADAGLTRIDMLVREPVSRNVSVYLNYNTMKSYTYDIVTGTCNVIVLSQPQQPFCISSNATYARSDVLGGTLKVDVYEEKVFGFQAKISYAPNTNIPVSVITKAAGVGSGYVIEEFFNWIHQKPASAVFTLPAACQRLSGPSMRMANSDSAIIGRVQSLLFRNAIKKASAKL</sequence>
<dbReference type="InParanoid" id="D2VM59"/>
<dbReference type="InterPro" id="IPR001299">
    <property type="entry name" value="Ependymin"/>
</dbReference>
<dbReference type="RefSeq" id="XP_002675008.1">
    <property type="nucleotide sequence ID" value="XM_002674962.1"/>
</dbReference>
<dbReference type="GO" id="GO:0005509">
    <property type="term" value="F:calcium ion binding"/>
    <property type="evidence" value="ECO:0007669"/>
    <property type="project" value="InterPro"/>
</dbReference>
<evidence type="ECO:0000313" key="3">
    <source>
        <dbReference type="Proteomes" id="UP000006671"/>
    </source>
</evidence>
<dbReference type="GO" id="GO:0005576">
    <property type="term" value="C:extracellular region"/>
    <property type="evidence" value="ECO:0007669"/>
    <property type="project" value="InterPro"/>
</dbReference>
<accession>D2VM59</accession>
<dbReference type="GO" id="GO:0007160">
    <property type="term" value="P:cell-matrix adhesion"/>
    <property type="evidence" value="ECO:0007669"/>
    <property type="project" value="InterPro"/>
</dbReference>
<dbReference type="PANTHER" id="PTHR10697:SF1">
    <property type="entry name" value="MAMMALIAN EPENDYMIN-RELATED PROTEIN 1"/>
    <property type="match status" value="1"/>
</dbReference>
<keyword evidence="3" id="KW-1185">Reference proteome</keyword>
<dbReference type="PANTHER" id="PTHR10697">
    <property type="entry name" value="MAMMALIAN EPENDYMIN-RELATED PROTEIN 1"/>
    <property type="match status" value="1"/>
</dbReference>
<keyword evidence="1" id="KW-0732">Signal</keyword>
<proteinExistence type="predicted"/>
<feature type="signal peptide" evidence="1">
    <location>
        <begin position="1"/>
        <end position="20"/>
    </location>
</feature>
<protein>
    <submittedName>
        <fullName evidence="2">Predicted protein</fullName>
    </submittedName>
</protein>
<dbReference type="VEuPathDB" id="AmoebaDB:NAEGRDRAFT_70020"/>
<name>D2VM59_NAEGR</name>
<dbReference type="OrthoDB" id="10251646at2759"/>
<evidence type="ECO:0000313" key="2">
    <source>
        <dbReference type="EMBL" id="EFC42264.1"/>
    </source>
</evidence>
<dbReference type="Proteomes" id="UP000006671">
    <property type="component" value="Unassembled WGS sequence"/>
</dbReference>